<feature type="domain" description="DH" evidence="3">
    <location>
        <begin position="35"/>
        <end position="98"/>
    </location>
</feature>
<dbReference type="GO" id="GO:0019898">
    <property type="term" value="C:extrinsic component of membrane"/>
    <property type="evidence" value="ECO:0007669"/>
    <property type="project" value="TreeGrafter"/>
</dbReference>
<reference evidence="4 5" key="1">
    <citation type="journal article" date="2023" name="bioRxiv">
        <title>Conserved and derived expression patterns and positive selection on dental genes reveal complex evolutionary context of ever-growing rodent molars.</title>
        <authorList>
            <person name="Calamari Z.T."/>
            <person name="Song A."/>
            <person name="Cohen E."/>
            <person name="Akter M."/>
            <person name="Roy R.D."/>
            <person name="Hallikas O."/>
            <person name="Christensen M.M."/>
            <person name="Li P."/>
            <person name="Marangoni P."/>
            <person name="Jernvall J."/>
            <person name="Klein O.D."/>
        </authorList>
    </citation>
    <scope>NUCLEOTIDE SEQUENCE [LARGE SCALE GENOMIC DNA]</scope>
    <source>
        <strain evidence="4">V071</strain>
    </source>
</reference>
<feature type="compositionally biased region" description="Basic and acidic residues" evidence="2">
    <location>
        <begin position="1"/>
        <end position="11"/>
    </location>
</feature>
<name>A0AAW0I8N7_MYOGA</name>
<dbReference type="EMBL" id="JBBHLL010000188">
    <property type="protein sequence ID" value="KAK7810746.1"/>
    <property type="molecule type" value="Genomic_DNA"/>
</dbReference>
<dbReference type="AlphaFoldDB" id="A0AAW0I8N7"/>
<accession>A0AAW0I8N7</accession>
<dbReference type="InterPro" id="IPR035899">
    <property type="entry name" value="DBL_dom_sf"/>
</dbReference>
<dbReference type="Proteomes" id="UP001488838">
    <property type="component" value="Unassembled WGS sequence"/>
</dbReference>
<keyword evidence="1" id="KW-0344">Guanine-nucleotide releasing factor</keyword>
<dbReference type="GO" id="GO:0005886">
    <property type="term" value="C:plasma membrane"/>
    <property type="evidence" value="ECO:0007669"/>
    <property type="project" value="TreeGrafter"/>
</dbReference>
<evidence type="ECO:0000313" key="4">
    <source>
        <dbReference type="EMBL" id="KAK7810746.1"/>
    </source>
</evidence>
<organism evidence="4 5">
    <name type="scientific">Myodes glareolus</name>
    <name type="common">Bank vole</name>
    <name type="synonym">Clethrionomys glareolus</name>
    <dbReference type="NCBI Taxonomy" id="447135"/>
    <lineage>
        <taxon>Eukaryota</taxon>
        <taxon>Metazoa</taxon>
        <taxon>Chordata</taxon>
        <taxon>Craniata</taxon>
        <taxon>Vertebrata</taxon>
        <taxon>Euteleostomi</taxon>
        <taxon>Mammalia</taxon>
        <taxon>Eutheria</taxon>
        <taxon>Euarchontoglires</taxon>
        <taxon>Glires</taxon>
        <taxon>Rodentia</taxon>
        <taxon>Myomorpha</taxon>
        <taxon>Muroidea</taxon>
        <taxon>Cricetidae</taxon>
        <taxon>Arvicolinae</taxon>
        <taxon>Myodes</taxon>
    </lineage>
</organism>
<evidence type="ECO:0000313" key="5">
    <source>
        <dbReference type="Proteomes" id="UP001488838"/>
    </source>
</evidence>
<proteinExistence type="predicted"/>
<comment type="caution">
    <text evidence="4">The sequence shown here is derived from an EMBL/GenBank/DDBJ whole genome shotgun (WGS) entry which is preliminary data.</text>
</comment>
<dbReference type="PROSITE" id="PS50010">
    <property type="entry name" value="DH_2"/>
    <property type="match status" value="1"/>
</dbReference>
<evidence type="ECO:0000256" key="1">
    <source>
        <dbReference type="ARBA" id="ARBA00022658"/>
    </source>
</evidence>
<sequence length="98" mass="11719">MRQTVVRRDNMSPEEETLSQAPKNEEEQKRVALERSMFVLSELVETEKMYVDDLGQIVRVTWLPCYPGFPESLRGRDRIVFGTIQQIYEWHRECRMEP</sequence>
<dbReference type="InterPro" id="IPR000219">
    <property type="entry name" value="DH_dom"/>
</dbReference>
<dbReference type="InterPro" id="IPR051336">
    <property type="entry name" value="RhoGEF_Guanine_NuclExch_SF"/>
</dbReference>
<dbReference type="GO" id="GO:0005085">
    <property type="term" value="F:guanyl-nucleotide exchange factor activity"/>
    <property type="evidence" value="ECO:0007669"/>
    <property type="project" value="UniProtKB-KW"/>
</dbReference>
<dbReference type="GO" id="GO:0007411">
    <property type="term" value="P:axon guidance"/>
    <property type="evidence" value="ECO:0007669"/>
    <property type="project" value="TreeGrafter"/>
</dbReference>
<gene>
    <name evidence="4" type="ORF">U0070_027474</name>
</gene>
<dbReference type="PANTHER" id="PTHR22826:SF117">
    <property type="entry name" value="PLECKSTRIN HOMOLOGY DOMAIN-CONTAINING FAMILY G MEMBER 4B-RELATED"/>
    <property type="match status" value="1"/>
</dbReference>
<dbReference type="SUPFAM" id="SSF48065">
    <property type="entry name" value="DBL homology domain (DH-domain)"/>
    <property type="match status" value="1"/>
</dbReference>
<feature type="region of interest" description="Disordered" evidence="2">
    <location>
        <begin position="1"/>
        <end position="29"/>
    </location>
</feature>
<keyword evidence="5" id="KW-1185">Reference proteome</keyword>
<dbReference type="PANTHER" id="PTHR22826">
    <property type="entry name" value="RHO GUANINE EXCHANGE FACTOR-RELATED"/>
    <property type="match status" value="1"/>
</dbReference>
<protein>
    <recommendedName>
        <fullName evidence="3">DH domain-containing protein</fullName>
    </recommendedName>
</protein>
<evidence type="ECO:0000259" key="3">
    <source>
        <dbReference type="PROSITE" id="PS50010"/>
    </source>
</evidence>
<evidence type="ECO:0000256" key="2">
    <source>
        <dbReference type="SAM" id="MobiDB-lite"/>
    </source>
</evidence>
<dbReference type="GO" id="GO:0005737">
    <property type="term" value="C:cytoplasm"/>
    <property type="evidence" value="ECO:0007669"/>
    <property type="project" value="TreeGrafter"/>
</dbReference>
<dbReference type="Gene3D" id="1.20.900.10">
    <property type="entry name" value="Dbl homology (DH) domain"/>
    <property type="match status" value="1"/>
</dbReference>